<evidence type="ECO:0000256" key="2">
    <source>
        <dbReference type="ARBA" id="ARBA00022630"/>
    </source>
</evidence>
<dbReference type="SUPFAM" id="SSF69000">
    <property type="entry name" value="FAD-dependent thiol oxidase"/>
    <property type="match status" value="1"/>
</dbReference>
<accession>G0QM42</accession>
<keyword evidence="4 6" id="KW-0560">Oxidoreductase</keyword>
<evidence type="ECO:0000256" key="6">
    <source>
        <dbReference type="RuleBase" id="RU371123"/>
    </source>
</evidence>
<feature type="domain" description="ERV/ALR sulfhydryl oxidase" evidence="7">
    <location>
        <begin position="52"/>
        <end position="154"/>
    </location>
</feature>
<name>G0QM42_ICHMU</name>
<gene>
    <name evidence="8" type="ORF">IMG5_043300</name>
</gene>
<proteinExistence type="predicted"/>
<evidence type="ECO:0000256" key="4">
    <source>
        <dbReference type="ARBA" id="ARBA00023002"/>
    </source>
</evidence>
<keyword evidence="2 6" id="KW-0285">Flavoprotein</keyword>
<organism evidence="8 9">
    <name type="scientific">Ichthyophthirius multifiliis</name>
    <name type="common">White spot disease agent</name>
    <name type="synonym">Ich</name>
    <dbReference type="NCBI Taxonomy" id="5932"/>
    <lineage>
        <taxon>Eukaryota</taxon>
        <taxon>Sar</taxon>
        <taxon>Alveolata</taxon>
        <taxon>Ciliophora</taxon>
        <taxon>Intramacronucleata</taxon>
        <taxon>Oligohymenophorea</taxon>
        <taxon>Hymenostomatida</taxon>
        <taxon>Ophryoglenina</taxon>
        <taxon>Ichthyophthirius</taxon>
    </lineage>
</organism>
<dbReference type="PANTHER" id="PTHR12645">
    <property type="entry name" value="ALR/ERV"/>
    <property type="match status" value="1"/>
</dbReference>
<evidence type="ECO:0000256" key="1">
    <source>
        <dbReference type="ARBA" id="ARBA00001974"/>
    </source>
</evidence>
<dbReference type="OMA" id="FALWMCQ"/>
<dbReference type="Proteomes" id="UP000008983">
    <property type="component" value="Unassembled WGS sequence"/>
</dbReference>
<dbReference type="InterPro" id="IPR039799">
    <property type="entry name" value="ALR/ERV"/>
</dbReference>
<evidence type="ECO:0000256" key="5">
    <source>
        <dbReference type="ARBA" id="ARBA00023157"/>
    </source>
</evidence>
<dbReference type="Pfam" id="PF04777">
    <property type="entry name" value="Evr1_Alr"/>
    <property type="match status" value="1"/>
</dbReference>
<dbReference type="GO" id="GO:0005739">
    <property type="term" value="C:mitochondrion"/>
    <property type="evidence" value="ECO:0007669"/>
    <property type="project" value="TreeGrafter"/>
</dbReference>
<dbReference type="OrthoDB" id="17199at2759"/>
<dbReference type="RefSeq" id="XP_004037700.1">
    <property type="nucleotide sequence ID" value="XM_004037652.1"/>
</dbReference>
<dbReference type="Gene3D" id="1.20.120.310">
    <property type="entry name" value="ERV/ALR sulfhydryl oxidase domain"/>
    <property type="match status" value="1"/>
</dbReference>
<comment type="cofactor">
    <cofactor evidence="1 6">
        <name>FAD</name>
        <dbReference type="ChEBI" id="CHEBI:57692"/>
    </cofactor>
</comment>
<evidence type="ECO:0000256" key="3">
    <source>
        <dbReference type="ARBA" id="ARBA00022827"/>
    </source>
</evidence>
<dbReference type="EC" id="1.8.3.2" evidence="6"/>
<keyword evidence="3 6" id="KW-0274">FAD</keyword>
<comment type="catalytic activity">
    <reaction evidence="6">
        <text>2 R'C(R)SH + O2 = R'C(R)S-S(R)CR' + H2O2</text>
        <dbReference type="Rhea" id="RHEA:17357"/>
        <dbReference type="ChEBI" id="CHEBI:15379"/>
        <dbReference type="ChEBI" id="CHEBI:16240"/>
        <dbReference type="ChEBI" id="CHEBI:16520"/>
        <dbReference type="ChEBI" id="CHEBI:17412"/>
        <dbReference type="EC" id="1.8.3.2"/>
    </reaction>
</comment>
<dbReference type="AlphaFoldDB" id="G0QM42"/>
<dbReference type="GO" id="GO:0050660">
    <property type="term" value="F:flavin adenine dinucleotide binding"/>
    <property type="evidence" value="ECO:0007669"/>
    <property type="project" value="TreeGrafter"/>
</dbReference>
<evidence type="ECO:0000259" key="7">
    <source>
        <dbReference type="PROSITE" id="PS51324"/>
    </source>
</evidence>
<dbReference type="PANTHER" id="PTHR12645:SF0">
    <property type="entry name" value="FAD-LINKED SULFHYDRYL OXIDASE ALR"/>
    <property type="match status" value="1"/>
</dbReference>
<dbReference type="PROSITE" id="PS51324">
    <property type="entry name" value="ERV_ALR"/>
    <property type="match status" value="1"/>
</dbReference>
<dbReference type="InterPro" id="IPR036774">
    <property type="entry name" value="ERV/ALR_sulphydryl_oxid_sf"/>
</dbReference>
<evidence type="ECO:0000313" key="9">
    <source>
        <dbReference type="Proteomes" id="UP000008983"/>
    </source>
</evidence>
<reference evidence="8 9" key="1">
    <citation type="submission" date="2011-07" db="EMBL/GenBank/DDBJ databases">
        <authorList>
            <person name="Coyne R."/>
            <person name="Brami D."/>
            <person name="Johnson J."/>
            <person name="Hostetler J."/>
            <person name="Hannick L."/>
            <person name="Clark T."/>
            <person name="Cassidy-Hanley D."/>
            <person name="Inman J."/>
        </authorList>
    </citation>
    <scope>NUCLEOTIDE SEQUENCE [LARGE SCALE GENOMIC DNA]</scope>
    <source>
        <strain evidence="8 9">G5</strain>
    </source>
</reference>
<dbReference type="FunCoup" id="G0QM42">
    <property type="interactions" value="10"/>
</dbReference>
<evidence type="ECO:0000313" key="8">
    <source>
        <dbReference type="EMBL" id="EGR33714.1"/>
    </source>
</evidence>
<dbReference type="InParanoid" id="G0QM42"/>
<dbReference type="GO" id="GO:0016971">
    <property type="term" value="F:flavin-dependent sulfhydryl oxidase activity"/>
    <property type="evidence" value="ECO:0007669"/>
    <property type="project" value="InterPro"/>
</dbReference>
<dbReference type="InterPro" id="IPR017905">
    <property type="entry name" value="ERV/ALR_sulphydryl_oxidase"/>
</dbReference>
<dbReference type="GeneID" id="14909900"/>
<keyword evidence="9" id="KW-1185">Reference proteome</keyword>
<sequence>MPQDKDCPETICIKEDPLGKYKEIHSRKSRPKFLQEADDEENEKEQSFYRSCPNNRQSLGFYTWNLLHTMAIYYPENPTEDEKQKMLQFYNIFAYFYPCKPCSAHFQKDIINSPPQVESSEKLSIWLCNQHNNVNKWLGKEMFDCDYENLQKRWKTGYEHCTSDQKLH</sequence>
<keyword evidence="5" id="KW-1015">Disulfide bond</keyword>
<dbReference type="STRING" id="857967.G0QM42"/>
<dbReference type="EMBL" id="GL983380">
    <property type="protein sequence ID" value="EGR33714.1"/>
    <property type="molecule type" value="Genomic_DNA"/>
</dbReference>
<dbReference type="eggNOG" id="KOG3355">
    <property type="taxonomic scope" value="Eukaryota"/>
</dbReference>
<protein>
    <recommendedName>
        <fullName evidence="6">Sulfhydryl oxidase</fullName>
        <ecNumber evidence="6">1.8.3.2</ecNumber>
    </recommendedName>
</protein>